<feature type="domain" description="tRNA synthetases class I catalytic" evidence="4">
    <location>
        <begin position="1"/>
        <end position="134"/>
    </location>
</feature>
<dbReference type="GO" id="GO:0005524">
    <property type="term" value="F:ATP binding"/>
    <property type="evidence" value="ECO:0007669"/>
    <property type="project" value="UniProtKB-KW"/>
</dbReference>
<dbReference type="PANTHER" id="PTHR10890">
    <property type="entry name" value="CYSTEINYL-TRNA SYNTHETASE"/>
    <property type="match status" value="1"/>
</dbReference>
<dbReference type="PANTHER" id="PTHR10890:SF3">
    <property type="entry name" value="CYSTEINE--TRNA LIGASE, CYTOPLASMIC"/>
    <property type="match status" value="1"/>
</dbReference>
<dbReference type="GO" id="GO:0004817">
    <property type="term" value="F:cysteine-tRNA ligase activity"/>
    <property type="evidence" value="ECO:0007669"/>
    <property type="project" value="TreeGrafter"/>
</dbReference>
<dbReference type="SUPFAM" id="SSF52374">
    <property type="entry name" value="Nucleotidylyl transferase"/>
    <property type="match status" value="1"/>
</dbReference>
<accession>X1VV56</accession>
<name>X1VV56_9ZZZZ</name>
<dbReference type="GO" id="GO:0005829">
    <property type="term" value="C:cytosol"/>
    <property type="evidence" value="ECO:0007669"/>
    <property type="project" value="TreeGrafter"/>
</dbReference>
<keyword evidence="1" id="KW-0436">Ligase</keyword>
<keyword evidence="2" id="KW-0547">Nucleotide-binding</keyword>
<comment type="caution">
    <text evidence="5">The sequence shown here is derived from an EMBL/GenBank/DDBJ whole genome shotgun (WGS) entry which is preliminary data.</text>
</comment>
<dbReference type="InterPro" id="IPR024909">
    <property type="entry name" value="Cys-tRNA/MSH_ligase"/>
</dbReference>
<feature type="non-terminal residue" evidence="5">
    <location>
        <position position="1"/>
    </location>
</feature>
<gene>
    <name evidence="5" type="ORF">S12H4_60279</name>
</gene>
<dbReference type="GO" id="GO:0006423">
    <property type="term" value="P:cysteinyl-tRNA aminoacylation"/>
    <property type="evidence" value="ECO:0007669"/>
    <property type="project" value="TreeGrafter"/>
</dbReference>
<evidence type="ECO:0000313" key="5">
    <source>
        <dbReference type="EMBL" id="GAJ21711.1"/>
    </source>
</evidence>
<dbReference type="AlphaFoldDB" id="X1VV56"/>
<dbReference type="Pfam" id="PF01406">
    <property type="entry name" value="tRNA-synt_1e"/>
    <property type="match status" value="1"/>
</dbReference>
<evidence type="ECO:0000256" key="1">
    <source>
        <dbReference type="ARBA" id="ARBA00022598"/>
    </source>
</evidence>
<evidence type="ECO:0000256" key="3">
    <source>
        <dbReference type="ARBA" id="ARBA00022840"/>
    </source>
</evidence>
<organism evidence="5">
    <name type="scientific">marine sediment metagenome</name>
    <dbReference type="NCBI Taxonomy" id="412755"/>
    <lineage>
        <taxon>unclassified sequences</taxon>
        <taxon>metagenomes</taxon>
        <taxon>ecological metagenomes</taxon>
    </lineage>
</organism>
<dbReference type="EMBL" id="BARW01039633">
    <property type="protein sequence ID" value="GAJ21711.1"/>
    <property type="molecule type" value="Genomic_DNA"/>
</dbReference>
<dbReference type="Gene3D" id="3.40.50.620">
    <property type="entry name" value="HUPs"/>
    <property type="match status" value="1"/>
</dbReference>
<evidence type="ECO:0000256" key="2">
    <source>
        <dbReference type="ARBA" id="ARBA00022741"/>
    </source>
</evidence>
<dbReference type="InterPro" id="IPR032678">
    <property type="entry name" value="tRNA-synt_1_cat_dom"/>
</dbReference>
<evidence type="ECO:0000259" key="4">
    <source>
        <dbReference type="Pfam" id="PF01406"/>
    </source>
</evidence>
<protein>
    <recommendedName>
        <fullName evidence="4">tRNA synthetases class I catalytic domain-containing protein</fullName>
    </recommendedName>
</protein>
<feature type="non-terminal residue" evidence="5">
    <location>
        <position position="139"/>
    </location>
</feature>
<dbReference type="InterPro" id="IPR014729">
    <property type="entry name" value="Rossmann-like_a/b/a_fold"/>
</dbReference>
<keyword evidence="3" id="KW-0067">ATP-binding</keyword>
<proteinExistence type="predicted"/>
<sequence length="139" mass="15679">TPYADCHIGHGMSYIIFDVIQRYLQFRGYKVKYVQNITDIDDKIIDRANQLGIATGELAGKFTTRYFEDMDALNISRADIYPKATEEIPKIIEVIQGLVDKGYAYPAGGSVYFRVRNVPDYGKLSHRSLESMMSANGAL</sequence>
<reference evidence="5" key="1">
    <citation type="journal article" date="2014" name="Front. Microbiol.">
        <title>High frequency of phylogenetically diverse reductive dehalogenase-homologous genes in deep subseafloor sedimentary metagenomes.</title>
        <authorList>
            <person name="Kawai M."/>
            <person name="Futagami T."/>
            <person name="Toyoda A."/>
            <person name="Takaki Y."/>
            <person name="Nishi S."/>
            <person name="Hori S."/>
            <person name="Arai W."/>
            <person name="Tsubouchi T."/>
            <person name="Morono Y."/>
            <person name="Uchiyama I."/>
            <person name="Ito T."/>
            <person name="Fujiyama A."/>
            <person name="Inagaki F."/>
            <person name="Takami H."/>
        </authorList>
    </citation>
    <scope>NUCLEOTIDE SEQUENCE</scope>
    <source>
        <strain evidence="5">Expedition CK06-06</strain>
    </source>
</reference>